<dbReference type="EMBL" id="QUSY01000504">
    <property type="protein sequence ID" value="RHY28926.1"/>
    <property type="molecule type" value="Genomic_DNA"/>
</dbReference>
<name>A0A3R6Z354_9STRA</name>
<feature type="transmembrane region" description="Helical" evidence="7">
    <location>
        <begin position="190"/>
        <end position="209"/>
    </location>
</feature>
<feature type="transmembrane region" description="Helical" evidence="7">
    <location>
        <begin position="469"/>
        <end position="485"/>
    </location>
</feature>
<feature type="transmembrane region" description="Helical" evidence="7">
    <location>
        <begin position="680"/>
        <end position="706"/>
    </location>
</feature>
<dbReference type="InterPro" id="IPR007112">
    <property type="entry name" value="Expansin/allergen_DPBB_dom"/>
</dbReference>
<dbReference type="VEuPathDB" id="FungiDB:H310_08776"/>
<comment type="caution">
    <text evidence="9">The sequence shown here is derived from an EMBL/GenBank/DDBJ whole genome shotgun (WGS) entry which is preliminary data.</text>
</comment>
<accession>A0A3R6Z354</accession>
<protein>
    <recommendedName>
        <fullName evidence="8">Expansin-like EG45 domain-containing protein</fullName>
    </recommendedName>
</protein>
<keyword evidence="3 7" id="KW-1133">Transmembrane helix</keyword>
<dbReference type="PROSITE" id="PS50842">
    <property type="entry name" value="EXPANSIN_EG45"/>
    <property type="match status" value="1"/>
</dbReference>
<evidence type="ECO:0000313" key="9">
    <source>
        <dbReference type="EMBL" id="RHY28926.1"/>
    </source>
</evidence>
<feature type="transmembrane region" description="Helical" evidence="7">
    <location>
        <begin position="525"/>
        <end position="548"/>
    </location>
</feature>
<comment type="subcellular location">
    <subcellularLocation>
        <location evidence="1">Membrane</location>
        <topology evidence="1">Multi-pass membrane protein</topology>
    </subcellularLocation>
</comment>
<keyword evidence="5" id="KW-0325">Glycoprotein</keyword>
<dbReference type="SUPFAM" id="SSF50685">
    <property type="entry name" value="Barwin-like endoglucanases"/>
    <property type="match status" value="1"/>
</dbReference>
<evidence type="ECO:0000256" key="5">
    <source>
        <dbReference type="ARBA" id="ARBA00023180"/>
    </source>
</evidence>
<dbReference type="AlphaFoldDB" id="A0A3R6Z354"/>
<evidence type="ECO:0000256" key="7">
    <source>
        <dbReference type="SAM" id="Phobius"/>
    </source>
</evidence>
<reference evidence="9 10" key="1">
    <citation type="submission" date="2018-08" db="EMBL/GenBank/DDBJ databases">
        <title>Aphanomyces genome sequencing and annotation.</title>
        <authorList>
            <person name="Minardi D."/>
            <person name="Oidtmann B."/>
            <person name="Van Der Giezen M."/>
            <person name="Studholme D.J."/>
        </authorList>
    </citation>
    <scope>NUCLEOTIDE SEQUENCE [LARGE SCALE GENOMIC DNA]</scope>
    <source>
        <strain evidence="9 10">NJM0002</strain>
    </source>
</reference>
<evidence type="ECO:0000259" key="8">
    <source>
        <dbReference type="PROSITE" id="PS50842"/>
    </source>
</evidence>
<proteinExistence type="inferred from homology"/>
<evidence type="ECO:0000313" key="10">
    <source>
        <dbReference type="Proteomes" id="UP000285060"/>
    </source>
</evidence>
<feature type="transmembrane region" description="Helical" evidence="7">
    <location>
        <begin position="635"/>
        <end position="659"/>
    </location>
</feature>
<feature type="transmembrane region" description="Helical" evidence="7">
    <location>
        <begin position="215"/>
        <end position="236"/>
    </location>
</feature>
<dbReference type="PANTHER" id="PTHR16189:SF0">
    <property type="entry name" value="TRANSMEMBRANE PROTEIN 104"/>
    <property type="match status" value="1"/>
</dbReference>
<feature type="transmembrane region" description="Helical" evidence="7">
    <location>
        <begin position="403"/>
        <end position="424"/>
    </location>
</feature>
<gene>
    <name evidence="9" type="ORF">DYB32_007403</name>
</gene>
<evidence type="ECO:0000256" key="1">
    <source>
        <dbReference type="ARBA" id="ARBA00004141"/>
    </source>
</evidence>
<dbReference type="Gene3D" id="2.40.40.10">
    <property type="entry name" value="RlpA-like domain"/>
    <property type="match status" value="1"/>
</dbReference>
<keyword evidence="2 7" id="KW-0812">Transmembrane</keyword>
<feature type="domain" description="Expansin-like EG45" evidence="8">
    <location>
        <begin position="7"/>
        <end position="86"/>
    </location>
</feature>
<feature type="transmembrane region" description="Helical" evidence="7">
    <location>
        <begin position="436"/>
        <end position="457"/>
    </location>
</feature>
<dbReference type="CDD" id="cd22271">
    <property type="entry name" value="DPBB_EXP_N-like"/>
    <property type="match status" value="1"/>
</dbReference>
<dbReference type="InterPro" id="IPR013057">
    <property type="entry name" value="AA_transpt_TM"/>
</dbReference>
<evidence type="ECO:0000256" key="3">
    <source>
        <dbReference type="ARBA" id="ARBA00022989"/>
    </source>
</evidence>
<evidence type="ECO:0000256" key="2">
    <source>
        <dbReference type="ARBA" id="ARBA00022692"/>
    </source>
</evidence>
<dbReference type="PANTHER" id="PTHR16189">
    <property type="entry name" value="TRANSMEMBRANE PROTEIN 104-RELATED"/>
    <property type="match status" value="1"/>
</dbReference>
<dbReference type="Pfam" id="PF01490">
    <property type="entry name" value="Aa_trans"/>
    <property type="match status" value="1"/>
</dbReference>
<keyword evidence="4 7" id="KW-0472">Membrane</keyword>
<feature type="transmembrane region" description="Helical" evidence="7">
    <location>
        <begin position="611"/>
        <end position="629"/>
    </location>
</feature>
<dbReference type="InterPro" id="IPR036908">
    <property type="entry name" value="RlpA-like_sf"/>
</dbReference>
<feature type="transmembrane region" description="Helical" evidence="7">
    <location>
        <begin position="335"/>
        <end position="355"/>
    </location>
</feature>
<dbReference type="VEuPathDB" id="FungiDB:H310_08774"/>
<dbReference type="InterPro" id="IPR036749">
    <property type="entry name" value="Expansin_CBD_sf"/>
</dbReference>
<organism evidence="9 10">
    <name type="scientific">Aphanomyces invadans</name>
    <dbReference type="NCBI Taxonomy" id="157072"/>
    <lineage>
        <taxon>Eukaryota</taxon>
        <taxon>Sar</taxon>
        <taxon>Stramenopiles</taxon>
        <taxon>Oomycota</taxon>
        <taxon>Saprolegniomycetes</taxon>
        <taxon>Saprolegniales</taxon>
        <taxon>Verrucalvaceae</taxon>
        <taxon>Aphanomyces</taxon>
    </lineage>
</organism>
<dbReference type="Gene3D" id="2.60.40.760">
    <property type="entry name" value="Expansin, cellulose-binding-like domain"/>
    <property type="match status" value="1"/>
</dbReference>
<evidence type="ECO:0000256" key="6">
    <source>
        <dbReference type="ARBA" id="ARBA00038166"/>
    </source>
</evidence>
<feature type="transmembrane region" description="Helical" evidence="7">
    <location>
        <begin position="568"/>
        <end position="590"/>
    </location>
</feature>
<sequence>APQFHVAINDNQYDYGVHCGRCVSVTCVDARCPTKRSVMGQITDRCPECSHGDLDMSLPMFQQVTGFTTDRLAISWDFVDCPVAGGVQVCAKSGSSIHWLYVQPDNAVNGVKSMRINGGDAPIFASAYYFMSTVLGTVDLSRTQVEMTSHSGETIRATVALVADQCTQIPQQFGGDSAAHIGSYSPTTGFIFLFNLVVGTGALTIPHAFAQVGLLYGAFALFLLSVVSYVSGTYVIEAIAGVNALQGLQQQVKGVSASQARTSETTTANTSSIDDTTSEAVPFLVHTNVRQPSSPVIALPFIVNLKDFNQADEEYVSGLHFDISKKELFSPRGVAAFYVCMIAYLYGDLAIYAVGMSSCSRPDRFQHIVAIAIPKSLREVICPRPTPNVTVWNCPELHMSSTVLYRALVALFGISLAPFAMGHMQKTALIQIVTTIMRHLSFMLMIVLACVGIAQGHGRPIADVLSHSNLGYLPNVFGICIYSFMCHHRSRIPLHVDTFDLNVGSHSSLPGIIAPISKKRAVRSIFLGAFIAVFVLYIVLSFSATFRYLPEHIQDVYTLNFTTYPNAFIAYFLSLFPVFTLSTTFPIIAITLRENLRTLFHANSSQHVSDMTLFALLAIVPPLVIAFFTEDVGMLVGITGAYAGLAIQWVIPASFVYCLRQRLDEVGKSLKLQGAPKNPFASSFGGVGWLALLMGLSAVSLLVITYTRVFK</sequence>
<dbReference type="Proteomes" id="UP000285060">
    <property type="component" value="Unassembled WGS sequence"/>
</dbReference>
<feature type="non-terminal residue" evidence="9">
    <location>
        <position position="1"/>
    </location>
</feature>
<dbReference type="GO" id="GO:0016020">
    <property type="term" value="C:membrane"/>
    <property type="evidence" value="ECO:0007669"/>
    <property type="project" value="UniProtKB-SubCell"/>
</dbReference>
<keyword evidence="10" id="KW-1185">Reference proteome</keyword>
<evidence type="ECO:0000256" key="4">
    <source>
        <dbReference type="ARBA" id="ARBA00023136"/>
    </source>
</evidence>
<comment type="similarity">
    <text evidence="6">Belongs to the TMEM104 family.</text>
</comment>